<feature type="region of interest" description="Disordered" evidence="1">
    <location>
        <begin position="1"/>
        <end position="26"/>
    </location>
</feature>
<gene>
    <name evidence="3" type="ORF">MHL29_11050</name>
</gene>
<name>A0ABS9Q3G6_9MICO</name>
<reference evidence="3 4" key="1">
    <citation type="submission" date="2022-02" db="EMBL/GenBank/DDBJ databases">
        <title>Uncovering new skin microbiome diversity through culturing and metagenomics.</title>
        <authorList>
            <person name="Conlan S."/>
            <person name="Deming C."/>
            <person name="Nisc Comparative Sequencing Program N."/>
            <person name="Segre J.A."/>
        </authorList>
    </citation>
    <scope>NUCLEOTIDE SEQUENCE [LARGE SCALE GENOMIC DNA]</scope>
    <source>
        <strain evidence="3 4">ACRQZ</strain>
    </source>
</reference>
<organism evidence="3 4">
    <name type="scientific">Arsenicicoccus bolidensis</name>
    <dbReference type="NCBI Taxonomy" id="229480"/>
    <lineage>
        <taxon>Bacteria</taxon>
        <taxon>Bacillati</taxon>
        <taxon>Actinomycetota</taxon>
        <taxon>Actinomycetes</taxon>
        <taxon>Micrococcales</taxon>
        <taxon>Intrasporangiaceae</taxon>
        <taxon>Arsenicicoccus</taxon>
    </lineage>
</organism>
<accession>A0ABS9Q3G6</accession>
<comment type="caution">
    <text evidence="3">The sequence shown here is derived from an EMBL/GenBank/DDBJ whole genome shotgun (WGS) entry which is preliminary data.</text>
</comment>
<proteinExistence type="predicted"/>
<evidence type="ECO:0000313" key="4">
    <source>
        <dbReference type="Proteomes" id="UP001521931"/>
    </source>
</evidence>
<feature type="compositionally biased region" description="Low complexity" evidence="1">
    <location>
        <begin position="16"/>
        <end position="26"/>
    </location>
</feature>
<protein>
    <submittedName>
        <fullName evidence="3">DUF2249 domain-containing protein</fullName>
    </submittedName>
</protein>
<evidence type="ECO:0000256" key="1">
    <source>
        <dbReference type="SAM" id="MobiDB-lite"/>
    </source>
</evidence>
<feature type="domain" description="DUF2249" evidence="2">
    <location>
        <begin position="43"/>
        <end position="112"/>
    </location>
</feature>
<dbReference type="Pfam" id="PF10006">
    <property type="entry name" value="DUF2249"/>
    <property type="match status" value="1"/>
</dbReference>
<dbReference type="InterPro" id="IPR018720">
    <property type="entry name" value="DUF2249"/>
</dbReference>
<evidence type="ECO:0000259" key="2">
    <source>
        <dbReference type="Pfam" id="PF10006"/>
    </source>
</evidence>
<dbReference type="Proteomes" id="UP001521931">
    <property type="component" value="Unassembled WGS sequence"/>
</dbReference>
<sequence>MSESSCGCGCGHDEPTTGASGAATATAAPARSLPVVPVEGLPELDATVVPHAIRHGVIFGGLESLAPGNGLILVAPHDPLPLLAQVEQRWPERFSVDYVQRGPQVWRLRFVRVAA</sequence>
<evidence type="ECO:0000313" key="3">
    <source>
        <dbReference type="EMBL" id="MCG7322414.1"/>
    </source>
</evidence>
<keyword evidence="4" id="KW-1185">Reference proteome</keyword>
<dbReference type="EMBL" id="JAKRCV010000034">
    <property type="protein sequence ID" value="MCG7322414.1"/>
    <property type="molecule type" value="Genomic_DNA"/>
</dbReference>
<dbReference type="RefSeq" id="WP_029212269.1">
    <property type="nucleotide sequence ID" value="NZ_DAMCTM010000012.1"/>
</dbReference>